<evidence type="ECO:0000313" key="14">
    <source>
        <dbReference type="Proteomes" id="UP000268658"/>
    </source>
</evidence>
<dbReference type="AlphaFoldDB" id="A0A448PHU9"/>
<keyword evidence="8" id="KW-0472">Membrane</keyword>
<dbReference type="PIRSF" id="PIRSF000847">
    <property type="entry name" value="Phos_ph_gly_syn"/>
    <property type="match status" value="1"/>
</dbReference>
<organism evidence="13 14">
    <name type="scientific">Actinomyces viscosus</name>
    <dbReference type="NCBI Taxonomy" id="1656"/>
    <lineage>
        <taxon>Bacteria</taxon>
        <taxon>Bacillati</taxon>
        <taxon>Actinomycetota</taxon>
        <taxon>Actinomycetes</taxon>
        <taxon>Actinomycetales</taxon>
        <taxon>Actinomycetaceae</taxon>
        <taxon>Actinomyces</taxon>
    </lineage>
</organism>
<name>A0A448PHU9_ACTVI</name>
<evidence type="ECO:0000313" key="13">
    <source>
        <dbReference type="EMBL" id="VEI14486.1"/>
    </source>
</evidence>
<comment type="similarity">
    <text evidence="2 12">Belongs to the CDP-alcohol phosphatidyltransferase class-I family.</text>
</comment>
<keyword evidence="9" id="KW-0594">Phospholipid biosynthesis</keyword>
<dbReference type="UniPathway" id="UPA00085"/>
<dbReference type="InterPro" id="IPR048254">
    <property type="entry name" value="CDP_ALCOHOL_P_TRANSF_CS"/>
</dbReference>
<evidence type="ECO:0000256" key="9">
    <source>
        <dbReference type="ARBA" id="ARBA00023209"/>
    </source>
</evidence>
<keyword evidence="7" id="KW-0443">Lipid metabolism</keyword>
<keyword evidence="3" id="KW-0444">Lipid biosynthesis</keyword>
<dbReference type="GO" id="GO:0016020">
    <property type="term" value="C:membrane"/>
    <property type="evidence" value="ECO:0007669"/>
    <property type="project" value="UniProtKB-SubCell"/>
</dbReference>
<dbReference type="PANTHER" id="PTHR14269">
    <property type="entry name" value="CDP-DIACYLGLYCEROL--GLYCEROL-3-PHOSPHATE 3-PHOSPHATIDYLTRANSFERASE-RELATED"/>
    <property type="match status" value="1"/>
</dbReference>
<dbReference type="Gene3D" id="1.20.120.1760">
    <property type="match status" value="1"/>
</dbReference>
<dbReference type="InterPro" id="IPR004570">
    <property type="entry name" value="Phosphatidylglycerol_P_synth"/>
</dbReference>
<dbReference type="EC" id="2.7.8.5" evidence="11"/>
<evidence type="ECO:0000256" key="2">
    <source>
        <dbReference type="ARBA" id="ARBA00010441"/>
    </source>
</evidence>
<comment type="subcellular location">
    <subcellularLocation>
        <location evidence="1">Membrane</location>
        <topology evidence="1">Multi-pass membrane protein</topology>
    </subcellularLocation>
</comment>
<dbReference type="GO" id="GO:0046474">
    <property type="term" value="P:glycerophospholipid biosynthetic process"/>
    <property type="evidence" value="ECO:0007669"/>
    <property type="project" value="TreeGrafter"/>
</dbReference>
<dbReference type="NCBIfam" id="TIGR00560">
    <property type="entry name" value="pgsA"/>
    <property type="match status" value="1"/>
</dbReference>
<keyword evidence="5" id="KW-0812">Transmembrane</keyword>
<evidence type="ECO:0000256" key="5">
    <source>
        <dbReference type="ARBA" id="ARBA00022692"/>
    </source>
</evidence>
<dbReference type="InterPro" id="IPR050324">
    <property type="entry name" value="CDP-alcohol_PTase-I"/>
</dbReference>
<evidence type="ECO:0000256" key="3">
    <source>
        <dbReference type="ARBA" id="ARBA00022516"/>
    </source>
</evidence>
<keyword evidence="6" id="KW-1133">Transmembrane helix</keyword>
<sequence length="207" mass="22227">MNASTAPDGAAQPEQAPLLNIANALTVLRLLLVPVFIWLSLLPGDRARLAAVVVFVVAAFTDRLDGQLARSRGLVTSFGKIVDPIADKALTLSAFVLLSVNGRLWWWVTVLIVVRELGITVMRFFMLRRAVMAASRGGKIKTALQMVGLVGLLTPWSALFLPAGLAAFLVKAAYAVVAAALIVTVVTGLDYVRQAVRLSRHNGRDGR</sequence>
<evidence type="ECO:0000256" key="11">
    <source>
        <dbReference type="NCBIfam" id="TIGR00560"/>
    </source>
</evidence>
<dbReference type="OrthoDB" id="9796672at2"/>
<evidence type="ECO:0000256" key="12">
    <source>
        <dbReference type="RuleBase" id="RU003750"/>
    </source>
</evidence>
<evidence type="ECO:0000256" key="7">
    <source>
        <dbReference type="ARBA" id="ARBA00023098"/>
    </source>
</evidence>
<keyword evidence="10" id="KW-1208">Phospholipid metabolism</keyword>
<evidence type="ECO:0000256" key="10">
    <source>
        <dbReference type="ARBA" id="ARBA00023264"/>
    </source>
</evidence>
<protein>
    <recommendedName>
        <fullName evidence="11">CDP-diacylglycerol--glycerol-3-phosphate 3-phosphatidyltransferase</fullName>
        <ecNumber evidence="11">2.7.8.5</ecNumber>
    </recommendedName>
</protein>
<dbReference type="EMBL" id="LR134477">
    <property type="protein sequence ID" value="VEI14486.1"/>
    <property type="molecule type" value="Genomic_DNA"/>
</dbReference>
<dbReference type="InterPro" id="IPR000462">
    <property type="entry name" value="CDP-OH_P_trans"/>
</dbReference>
<gene>
    <name evidence="13" type="primary">pgsA2</name>
    <name evidence="13" type="ORF">NCTC10951_00351</name>
</gene>
<dbReference type="KEGG" id="avc:NCTC10951_00351"/>
<dbReference type="Proteomes" id="UP000268658">
    <property type="component" value="Chromosome"/>
</dbReference>
<accession>A0A448PHU9</accession>
<dbReference type="PANTHER" id="PTHR14269:SF52">
    <property type="entry name" value="PHOSPHATIDYLGLYCEROPHOSPHATE SYNTHASE-RELATED"/>
    <property type="match status" value="1"/>
</dbReference>
<dbReference type="GO" id="GO:0008444">
    <property type="term" value="F:CDP-diacylglycerol-glycerol-3-phosphate 3-phosphatidyltransferase activity"/>
    <property type="evidence" value="ECO:0007669"/>
    <property type="project" value="UniProtKB-UniRule"/>
</dbReference>
<evidence type="ECO:0000256" key="6">
    <source>
        <dbReference type="ARBA" id="ARBA00022989"/>
    </source>
</evidence>
<evidence type="ECO:0000256" key="4">
    <source>
        <dbReference type="ARBA" id="ARBA00022679"/>
    </source>
</evidence>
<evidence type="ECO:0000256" key="8">
    <source>
        <dbReference type="ARBA" id="ARBA00023136"/>
    </source>
</evidence>
<reference evidence="13 14" key="1">
    <citation type="submission" date="2018-12" db="EMBL/GenBank/DDBJ databases">
        <authorList>
            <consortium name="Pathogen Informatics"/>
        </authorList>
    </citation>
    <scope>NUCLEOTIDE SEQUENCE [LARGE SCALE GENOMIC DNA]</scope>
    <source>
        <strain evidence="13 14">NCTC10951</strain>
    </source>
</reference>
<evidence type="ECO:0000256" key="1">
    <source>
        <dbReference type="ARBA" id="ARBA00004141"/>
    </source>
</evidence>
<dbReference type="RefSeq" id="WP_126413146.1">
    <property type="nucleotide sequence ID" value="NZ_JASPER010000064.1"/>
</dbReference>
<dbReference type="InterPro" id="IPR043130">
    <property type="entry name" value="CDP-OH_PTrfase_TM_dom"/>
</dbReference>
<keyword evidence="4 12" id="KW-0808">Transferase</keyword>
<dbReference type="Pfam" id="PF01066">
    <property type="entry name" value="CDP-OH_P_transf"/>
    <property type="match status" value="1"/>
</dbReference>
<dbReference type="PROSITE" id="PS00379">
    <property type="entry name" value="CDP_ALCOHOL_P_TRANSF"/>
    <property type="match status" value="1"/>
</dbReference>
<proteinExistence type="inferred from homology"/>